<dbReference type="EMBL" id="JBHTAT010000001">
    <property type="protein sequence ID" value="MFC7254470.1"/>
    <property type="molecule type" value="Genomic_DNA"/>
</dbReference>
<organism evidence="2 3">
    <name type="scientific">Haloplanus litoreus</name>
    <dbReference type="NCBI Taxonomy" id="767515"/>
    <lineage>
        <taxon>Archaea</taxon>
        <taxon>Methanobacteriati</taxon>
        <taxon>Methanobacteriota</taxon>
        <taxon>Stenosarchaea group</taxon>
        <taxon>Halobacteria</taxon>
        <taxon>Halobacteriales</taxon>
        <taxon>Haloferacaceae</taxon>
        <taxon>Haloplanus</taxon>
    </lineage>
</organism>
<accession>A0ABD5ZUW7</accession>
<protein>
    <submittedName>
        <fullName evidence="2">Uncharacterized protein</fullName>
    </submittedName>
</protein>
<dbReference type="Pfam" id="PF24374">
    <property type="entry name" value="DUF7530"/>
    <property type="match status" value="1"/>
</dbReference>
<proteinExistence type="predicted"/>
<dbReference type="RefSeq" id="WP_379702673.1">
    <property type="nucleotide sequence ID" value="NZ_JBHTAT010000001.1"/>
</dbReference>
<keyword evidence="1" id="KW-0472">Membrane</keyword>
<comment type="caution">
    <text evidence="2">The sequence shown here is derived from an EMBL/GenBank/DDBJ whole genome shotgun (WGS) entry which is preliminary data.</text>
</comment>
<name>A0ABD5ZUW7_9EURY</name>
<evidence type="ECO:0000313" key="2">
    <source>
        <dbReference type="EMBL" id="MFC7254470.1"/>
    </source>
</evidence>
<evidence type="ECO:0000256" key="1">
    <source>
        <dbReference type="SAM" id="Phobius"/>
    </source>
</evidence>
<feature type="transmembrane region" description="Helical" evidence="1">
    <location>
        <begin position="59"/>
        <end position="82"/>
    </location>
</feature>
<feature type="transmembrane region" description="Helical" evidence="1">
    <location>
        <begin position="209"/>
        <end position="230"/>
    </location>
</feature>
<evidence type="ECO:0000313" key="3">
    <source>
        <dbReference type="Proteomes" id="UP001596434"/>
    </source>
</evidence>
<feature type="transmembrane region" description="Helical" evidence="1">
    <location>
        <begin position="137"/>
        <end position="163"/>
    </location>
</feature>
<feature type="transmembrane region" description="Helical" evidence="1">
    <location>
        <begin position="184"/>
        <end position="203"/>
    </location>
</feature>
<keyword evidence="1" id="KW-1133">Transmembrane helix</keyword>
<dbReference type="InterPro" id="IPR055952">
    <property type="entry name" value="DUF7530"/>
</dbReference>
<reference evidence="2 3" key="1">
    <citation type="journal article" date="2019" name="Int. J. Syst. Evol. Microbiol.">
        <title>The Global Catalogue of Microorganisms (GCM) 10K type strain sequencing project: providing services to taxonomists for standard genome sequencing and annotation.</title>
        <authorList>
            <consortium name="The Broad Institute Genomics Platform"/>
            <consortium name="The Broad Institute Genome Sequencing Center for Infectious Disease"/>
            <person name="Wu L."/>
            <person name="Ma J."/>
        </authorList>
    </citation>
    <scope>NUCLEOTIDE SEQUENCE [LARGE SCALE GENOMIC DNA]</scope>
    <source>
        <strain evidence="2 3">GX21</strain>
    </source>
</reference>
<keyword evidence="1" id="KW-0812">Transmembrane</keyword>
<dbReference type="AlphaFoldDB" id="A0ABD5ZUW7"/>
<sequence length="234" mass="24021">MAVDGHPSFGETWVYESLVGGIPGLQLTARQAVGVQVVLFETLVLGLGVGYGLPERAVVAGTAAVVVAAAGSVAMLRIGAAARGVGLPAAHRRLLFGSSVEVLFGVLSFVALTTYLLGGAAPTPLATLLGAGGAPPAPVVFVALLLLWDLCYRTGTSWWTALVSLWRSLRYRVDAETARRCRRIDAATVGFALLELALVPVVWGDALLVGAIVGHVVAVTAVSTAATVLLGRNG</sequence>
<feature type="transmembrane region" description="Helical" evidence="1">
    <location>
        <begin position="94"/>
        <end position="117"/>
    </location>
</feature>
<dbReference type="GeneID" id="96952784"/>
<gene>
    <name evidence="2" type="ORF">ACFQKE_04000</name>
</gene>
<dbReference type="Proteomes" id="UP001596434">
    <property type="component" value="Unassembled WGS sequence"/>
</dbReference>
<keyword evidence="3" id="KW-1185">Reference proteome</keyword>